<name>A0A0A9C4W4_ARUDO</name>
<evidence type="ECO:0008006" key="2">
    <source>
        <dbReference type="Google" id="ProtNLM"/>
    </source>
</evidence>
<dbReference type="InterPro" id="IPR043128">
    <property type="entry name" value="Rev_trsase/Diguanyl_cyclase"/>
</dbReference>
<reference evidence="1" key="1">
    <citation type="submission" date="2014-09" db="EMBL/GenBank/DDBJ databases">
        <authorList>
            <person name="Magalhaes I.L.F."/>
            <person name="Oliveira U."/>
            <person name="Santos F.R."/>
            <person name="Vidigal T.H.D.A."/>
            <person name="Brescovit A.D."/>
            <person name="Santos A.J."/>
        </authorList>
    </citation>
    <scope>NUCLEOTIDE SEQUENCE</scope>
    <source>
        <tissue evidence="1">Shoot tissue taken approximately 20 cm above the soil surface</tissue>
    </source>
</reference>
<dbReference type="InterPro" id="IPR043502">
    <property type="entry name" value="DNA/RNA_pol_sf"/>
</dbReference>
<reference evidence="1" key="2">
    <citation type="journal article" date="2015" name="Data Brief">
        <title>Shoot transcriptome of the giant reed, Arundo donax.</title>
        <authorList>
            <person name="Barrero R.A."/>
            <person name="Guerrero F.D."/>
            <person name="Moolhuijzen P."/>
            <person name="Goolsby J.A."/>
            <person name="Tidwell J."/>
            <person name="Bellgard S.E."/>
            <person name="Bellgard M.I."/>
        </authorList>
    </citation>
    <scope>NUCLEOTIDE SEQUENCE</scope>
    <source>
        <tissue evidence="1">Shoot tissue taken approximately 20 cm above the soil surface</tissue>
    </source>
</reference>
<dbReference type="Gene3D" id="3.30.70.270">
    <property type="match status" value="1"/>
</dbReference>
<dbReference type="EMBL" id="GBRH01226546">
    <property type="protein sequence ID" value="JAD71349.1"/>
    <property type="molecule type" value="Transcribed_RNA"/>
</dbReference>
<dbReference type="SUPFAM" id="SSF56672">
    <property type="entry name" value="DNA/RNA polymerases"/>
    <property type="match status" value="1"/>
</dbReference>
<sequence>MNEIFRPLLRQYVLVFIDDILIYSSSFSKHIQHLQPSFVSAESAWSQSKALKMCLCSANYFLSETYHFSSRRYSRG</sequence>
<organism evidence="1">
    <name type="scientific">Arundo donax</name>
    <name type="common">Giant reed</name>
    <name type="synonym">Donax arundinaceus</name>
    <dbReference type="NCBI Taxonomy" id="35708"/>
    <lineage>
        <taxon>Eukaryota</taxon>
        <taxon>Viridiplantae</taxon>
        <taxon>Streptophyta</taxon>
        <taxon>Embryophyta</taxon>
        <taxon>Tracheophyta</taxon>
        <taxon>Spermatophyta</taxon>
        <taxon>Magnoliopsida</taxon>
        <taxon>Liliopsida</taxon>
        <taxon>Poales</taxon>
        <taxon>Poaceae</taxon>
        <taxon>PACMAD clade</taxon>
        <taxon>Arundinoideae</taxon>
        <taxon>Arundineae</taxon>
        <taxon>Arundo</taxon>
    </lineage>
</organism>
<evidence type="ECO:0000313" key="1">
    <source>
        <dbReference type="EMBL" id="JAD71349.1"/>
    </source>
</evidence>
<dbReference type="AlphaFoldDB" id="A0A0A9C4W4"/>
<protein>
    <recommendedName>
        <fullName evidence="2">Reverse transcriptase domain-containing protein</fullName>
    </recommendedName>
</protein>
<proteinExistence type="predicted"/>
<accession>A0A0A9C4W4</accession>